<evidence type="ECO:0000256" key="3">
    <source>
        <dbReference type="ARBA" id="ARBA00022729"/>
    </source>
</evidence>
<dbReference type="EMBL" id="JAXLPB010000001">
    <property type="protein sequence ID" value="MDY8107786.1"/>
    <property type="molecule type" value="Genomic_DNA"/>
</dbReference>
<feature type="signal peptide" evidence="6">
    <location>
        <begin position="1"/>
        <end position="22"/>
    </location>
</feature>
<keyword evidence="4" id="KW-0472">Membrane</keyword>
<dbReference type="PANTHER" id="PTHR38776">
    <property type="entry name" value="MLTA-INTERACTING PROTEIN-RELATED"/>
    <property type="match status" value="1"/>
</dbReference>
<proteinExistence type="inferred from homology"/>
<gene>
    <name evidence="7" type="ORF">U0C82_01320</name>
</gene>
<evidence type="ECO:0000256" key="2">
    <source>
        <dbReference type="ARBA" id="ARBA00005722"/>
    </source>
</evidence>
<accession>A0ABU5HXU5</accession>
<keyword evidence="3 6" id="KW-0732">Signal</keyword>
<keyword evidence="5" id="KW-0998">Cell outer membrane</keyword>
<evidence type="ECO:0000256" key="1">
    <source>
        <dbReference type="ARBA" id="ARBA00004442"/>
    </source>
</evidence>
<dbReference type="PANTHER" id="PTHR38776:SF1">
    <property type="entry name" value="MLTA-INTERACTING PROTEIN-RELATED"/>
    <property type="match status" value="1"/>
</dbReference>
<comment type="similarity">
    <text evidence="2">Belongs to the MipA/OmpV family.</text>
</comment>
<comment type="subcellular location">
    <subcellularLocation>
        <location evidence="1">Cell outer membrane</location>
    </subcellularLocation>
</comment>
<keyword evidence="8" id="KW-1185">Reference proteome</keyword>
<comment type="caution">
    <text evidence="7">The sequence shown here is derived from an EMBL/GenBank/DDBJ whole genome shotgun (WGS) entry which is preliminary data.</text>
</comment>
<evidence type="ECO:0000256" key="4">
    <source>
        <dbReference type="ARBA" id="ARBA00023136"/>
    </source>
</evidence>
<protein>
    <submittedName>
        <fullName evidence="7">MipA/OmpV family protein</fullName>
    </submittedName>
</protein>
<evidence type="ECO:0000256" key="6">
    <source>
        <dbReference type="SAM" id="SignalP"/>
    </source>
</evidence>
<dbReference type="Proteomes" id="UP001294412">
    <property type="component" value="Unassembled WGS sequence"/>
</dbReference>
<name>A0ABU5HXU5_9HYPH</name>
<evidence type="ECO:0000313" key="7">
    <source>
        <dbReference type="EMBL" id="MDY8107786.1"/>
    </source>
</evidence>
<evidence type="ECO:0000256" key="5">
    <source>
        <dbReference type="ARBA" id="ARBA00023237"/>
    </source>
</evidence>
<organism evidence="7 8">
    <name type="scientific">Fulvimarina uroteuthidis</name>
    <dbReference type="NCBI Taxonomy" id="3098149"/>
    <lineage>
        <taxon>Bacteria</taxon>
        <taxon>Pseudomonadati</taxon>
        <taxon>Pseudomonadota</taxon>
        <taxon>Alphaproteobacteria</taxon>
        <taxon>Hyphomicrobiales</taxon>
        <taxon>Aurantimonadaceae</taxon>
        <taxon>Fulvimarina</taxon>
    </lineage>
</organism>
<reference evidence="7 8" key="1">
    <citation type="submission" date="2023-12" db="EMBL/GenBank/DDBJ databases">
        <title>Description of Novel Strain Fulvimarina sp. 2208YS6-2-32 isolated from Uroteuthis (Photololigo) edulis.</title>
        <authorList>
            <person name="Park J.-S."/>
        </authorList>
    </citation>
    <scope>NUCLEOTIDE SEQUENCE [LARGE SCALE GENOMIC DNA]</scope>
    <source>
        <strain evidence="7 8">2208YS6-2-32</strain>
    </source>
</reference>
<feature type="chain" id="PRO_5045608972" evidence="6">
    <location>
        <begin position="23"/>
        <end position="274"/>
    </location>
</feature>
<dbReference type="InterPro" id="IPR010583">
    <property type="entry name" value="MipA"/>
</dbReference>
<evidence type="ECO:0000313" key="8">
    <source>
        <dbReference type="Proteomes" id="UP001294412"/>
    </source>
</evidence>
<sequence>MQMRFAVTVATFVLAAAMPAMAQDVYAPYDPNPAPPVVAADDYGATDFVFELGIGGAVQPEYLGSDDYMAALYGIASVEYVNIPGIGSFGGRDGRGFSIGPSVNYVGERDFSDLRGLDPVDATYELGLRAGYEWDHAEVYGSVRYAFGGAEGFVGDIGANLIARPTEQLSLKVGPTATIASSDYNASYFSVSPREFLRSNGRFDVYNAGGGFQSVGVAGEARYEVFTDYFVTADASWDRLVDDAGDSPVVTKAGDEDQYYFGLGISKRFSLDLF</sequence>
<dbReference type="Pfam" id="PF06629">
    <property type="entry name" value="MipA"/>
    <property type="match status" value="1"/>
</dbReference>